<dbReference type="Pfam" id="PF13924">
    <property type="entry name" value="Lipocalin_5"/>
    <property type="match status" value="1"/>
</dbReference>
<proteinExistence type="predicted"/>
<evidence type="ECO:0000259" key="1">
    <source>
        <dbReference type="Pfam" id="PF13924"/>
    </source>
</evidence>
<feature type="domain" description="Lipocalin-like" evidence="1">
    <location>
        <begin position="13"/>
        <end position="131"/>
    </location>
</feature>
<evidence type="ECO:0000313" key="2">
    <source>
        <dbReference type="EMBL" id="MCH6162209.1"/>
    </source>
</evidence>
<evidence type="ECO:0000313" key="3">
    <source>
        <dbReference type="Proteomes" id="UP001166784"/>
    </source>
</evidence>
<dbReference type="EMBL" id="JAKWJU010000002">
    <property type="protein sequence ID" value="MCH6162209.1"/>
    <property type="molecule type" value="Genomic_DNA"/>
</dbReference>
<reference evidence="2" key="2">
    <citation type="journal article" date="2023" name="Int. J. Syst. Evol. Microbiol.">
        <title>Streptomyces marispadix sp. nov., isolated from marine beach sediment of the Northern Coast of Portugal.</title>
        <authorList>
            <person name="dos Santos J.D.N."/>
            <person name="Vitorino I.R."/>
            <person name="Kallscheuer N."/>
            <person name="Srivastava A."/>
            <person name="Krautwurst S."/>
            <person name="Marz M."/>
            <person name="Jogler C."/>
            <person name="Lobo Da Cunha A."/>
            <person name="Catita J."/>
            <person name="Goncalves H."/>
            <person name="Gonzalez I."/>
            <person name="Reyes F."/>
            <person name="Lage O.M."/>
        </authorList>
    </citation>
    <scope>NUCLEOTIDE SEQUENCE</scope>
    <source>
        <strain evidence="2">M600PL45_2</strain>
    </source>
</reference>
<dbReference type="RefSeq" id="WP_241061041.1">
    <property type="nucleotide sequence ID" value="NZ_JAKWJU010000002.1"/>
</dbReference>
<reference evidence="2" key="1">
    <citation type="submission" date="2022-03" db="EMBL/GenBank/DDBJ databases">
        <authorList>
            <person name="Santos J.D.N."/>
            <person name="Kallscheuer N."/>
            <person name="Jogler C."/>
            <person name="Lage O.M."/>
        </authorList>
    </citation>
    <scope>NUCLEOTIDE SEQUENCE</scope>
    <source>
        <strain evidence="2">M600PL45_2</strain>
    </source>
</reference>
<keyword evidence="3" id="KW-1185">Reference proteome</keyword>
<accession>A0ABS9T108</accession>
<organism evidence="2 3">
    <name type="scientific">Streptomyces marispadix</name>
    <dbReference type="NCBI Taxonomy" id="2922868"/>
    <lineage>
        <taxon>Bacteria</taxon>
        <taxon>Bacillati</taxon>
        <taxon>Actinomycetota</taxon>
        <taxon>Actinomycetes</taxon>
        <taxon>Kitasatosporales</taxon>
        <taxon>Streptomycetaceae</taxon>
        <taxon>Streptomyces</taxon>
    </lineage>
</organism>
<comment type="caution">
    <text evidence="2">The sequence shown here is derived from an EMBL/GenBank/DDBJ whole genome shotgun (WGS) entry which is preliminary data.</text>
</comment>
<name>A0ABS9T108_9ACTN</name>
<dbReference type="Proteomes" id="UP001166784">
    <property type="component" value="Unassembled WGS sequence"/>
</dbReference>
<dbReference type="InterPro" id="IPR024311">
    <property type="entry name" value="Lipocalin-like"/>
</dbReference>
<protein>
    <submittedName>
        <fullName evidence="2">Lipocalin-like domain-containing protein</fullName>
    </submittedName>
</protein>
<gene>
    <name evidence="2" type="ORF">MMA15_18010</name>
</gene>
<sequence>MTKTREVRALLLGAWSLASWEASGTDTTVFRPLGDDGIGQLIYDGSGRMSVQLSGVGRPLFADEDWLRARPDEIVAAWPAYFAYFGTFTVDTESDPATVTHHIASGTFPNLAGTDQVRTCRFADGDRRLTLGAESAWGSVRIVWERVR</sequence>